<dbReference type="AlphaFoldDB" id="A0A9W9PPP5"/>
<keyword evidence="3" id="KW-1185">Reference proteome</keyword>
<reference evidence="2" key="2">
    <citation type="journal article" date="2023" name="IMA Fungus">
        <title>Comparative genomic study of the Penicillium genus elucidates a diverse pangenome and 15 lateral gene transfer events.</title>
        <authorList>
            <person name="Petersen C."/>
            <person name="Sorensen T."/>
            <person name="Nielsen M.R."/>
            <person name="Sondergaard T.E."/>
            <person name="Sorensen J.L."/>
            <person name="Fitzpatrick D.A."/>
            <person name="Frisvad J.C."/>
            <person name="Nielsen K.L."/>
        </authorList>
    </citation>
    <scope>NUCLEOTIDE SEQUENCE</scope>
    <source>
        <strain evidence="2">IBT 21472</strain>
    </source>
</reference>
<feature type="chain" id="PRO_5040922508" evidence="1">
    <location>
        <begin position="23"/>
        <end position="174"/>
    </location>
</feature>
<protein>
    <submittedName>
        <fullName evidence="2">Uncharacterized protein</fullName>
    </submittedName>
</protein>
<organism evidence="2 3">
    <name type="scientific">Penicillium atrosanguineum</name>
    <dbReference type="NCBI Taxonomy" id="1132637"/>
    <lineage>
        <taxon>Eukaryota</taxon>
        <taxon>Fungi</taxon>
        <taxon>Dikarya</taxon>
        <taxon>Ascomycota</taxon>
        <taxon>Pezizomycotina</taxon>
        <taxon>Eurotiomycetes</taxon>
        <taxon>Eurotiomycetidae</taxon>
        <taxon>Eurotiales</taxon>
        <taxon>Aspergillaceae</taxon>
        <taxon>Penicillium</taxon>
    </lineage>
</organism>
<dbReference type="Proteomes" id="UP001147746">
    <property type="component" value="Unassembled WGS sequence"/>
</dbReference>
<gene>
    <name evidence="2" type="ORF">N7476_010136</name>
</gene>
<comment type="caution">
    <text evidence="2">The sequence shown here is derived from an EMBL/GenBank/DDBJ whole genome shotgun (WGS) entry which is preliminary data.</text>
</comment>
<accession>A0A9W9PPP5</accession>
<proteinExistence type="predicted"/>
<dbReference type="EMBL" id="JAPZBO010000009">
    <property type="protein sequence ID" value="KAJ5303337.1"/>
    <property type="molecule type" value="Genomic_DNA"/>
</dbReference>
<feature type="signal peptide" evidence="1">
    <location>
        <begin position="1"/>
        <end position="22"/>
    </location>
</feature>
<evidence type="ECO:0000313" key="3">
    <source>
        <dbReference type="Proteomes" id="UP001147746"/>
    </source>
</evidence>
<sequence length="174" mass="19773">MLSQTLLRALFVVMSVAACAMALSPRSAIHEDELDRYDAFLDNLQDTHFMDMYLENSRVKIDVYDHPSNELALSESFTPSDTANQYFDQENQRAEEALQPATPSNDSVHDPTLEKELAVCPRGESLLNRDASVLEKRVSRCYQFCGMIANCRGNNGCPHCYAVRQGCLWQKWCR</sequence>
<name>A0A9W9PPP5_9EURO</name>
<reference evidence="2" key="1">
    <citation type="submission" date="2022-12" db="EMBL/GenBank/DDBJ databases">
        <authorList>
            <person name="Petersen C."/>
        </authorList>
    </citation>
    <scope>NUCLEOTIDE SEQUENCE</scope>
    <source>
        <strain evidence="2">IBT 21472</strain>
    </source>
</reference>
<evidence type="ECO:0000313" key="2">
    <source>
        <dbReference type="EMBL" id="KAJ5303337.1"/>
    </source>
</evidence>
<evidence type="ECO:0000256" key="1">
    <source>
        <dbReference type="SAM" id="SignalP"/>
    </source>
</evidence>
<keyword evidence="1" id="KW-0732">Signal</keyword>